<keyword evidence="1" id="KW-0812">Transmembrane</keyword>
<feature type="chain" id="PRO_5010730718" evidence="2">
    <location>
        <begin position="20"/>
        <end position="573"/>
    </location>
</feature>
<protein>
    <submittedName>
        <fullName evidence="4">Kinase</fullName>
    </submittedName>
</protein>
<dbReference type="InterPro" id="IPR051681">
    <property type="entry name" value="Ser/Thr_Kinases-Pseudokinases"/>
</dbReference>
<organism evidence="4 5">
    <name type="scientific">Thraustotheca clavata</name>
    <dbReference type="NCBI Taxonomy" id="74557"/>
    <lineage>
        <taxon>Eukaryota</taxon>
        <taxon>Sar</taxon>
        <taxon>Stramenopiles</taxon>
        <taxon>Oomycota</taxon>
        <taxon>Saprolegniomycetes</taxon>
        <taxon>Saprolegniales</taxon>
        <taxon>Achlyaceae</taxon>
        <taxon>Thraustotheca</taxon>
    </lineage>
</organism>
<evidence type="ECO:0000313" key="4">
    <source>
        <dbReference type="EMBL" id="OQR84009.1"/>
    </source>
</evidence>
<dbReference type="EMBL" id="JNBS01004153">
    <property type="protein sequence ID" value="OQR84009.1"/>
    <property type="molecule type" value="Genomic_DNA"/>
</dbReference>
<dbReference type="Gene3D" id="2.80.10.50">
    <property type="match status" value="1"/>
</dbReference>
<feature type="transmembrane region" description="Helical" evidence="1">
    <location>
        <begin position="233"/>
        <end position="253"/>
    </location>
</feature>
<sequence length="573" mass="62923">MLHSGRCVLVASVLATIAANQCCFKDGDIVSLKSDIGLYLGRCNQCIKSEAFADSAFVNVKDPSMAPRAKWKVVNTGTGSIALQADSGNYLARCTNCAPGATYPDEAFVQILDWKTAPWAQWKCHDAGDGKIALEADTGNFLARCSGCVNEYSNTGMLNAKSWEDPSARWQIEQNGLFSEDRCVSVGPTLGNTTTIPSTIATGNTTTIPNNIAIATSIPQSDPTQSTSSSTGIVVGIVVGAAILIVIVALIFIRRRKQQAKAHFTNNTTGVQNNDTTADSTNQILPHYQNPYLPVGNTNTNDEPKYDKVVDDDKILDMRPLRKYRLDTSDLVILNSSPIASGAFGEVWLGKLGSTTVAIKRLKKQSSNFKIQKFIEEVILMAKIDSPYIVRFIGASWLTPEDLSCVVEYMDYGDLRSFLAHTTPKQFTWQQKRLSILAVVKGLLYLHSCAPRIIHRDLKSRNVLLDSNKGTKLTDFGESREMNESTMTNDVGTFAWMAPEVMLANKYNASADIYSFGVLLSEYATHQIPYSDMRDPVTKQPCNQFQLINQITSGKLKPTIDGPNTPKWIIELA</sequence>
<feature type="non-terminal residue" evidence="4">
    <location>
        <position position="573"/>
    </location>
</feature>
<keyword evidence="4" id="KW-0808">Transferase</keyword>
<evidence type="ECO:0000313" key="5">
    <source>
        <dbReference type="Proteomes" id="UP000243217"/>
    </source>
</evidence>
<feature type="domain" description="Protein kinase" evidence="3">
    <location>
        <begin position="333"/>
        <end position="573"/>
    </location>
</feature>
<keyword evidence="1" id="KW-0472">Membrane</keyword>
<dbReference type="InterPro" id="IPR011009">
    <property type="entry name" value="Kinase-like_dom_sf"/>
</dbReference>
<evidence type="ECO:0000259" key="3">
    <source>
        <dbReference type="PROSITE" id="PS50011"/>
    </source>
</evidence>
<dbReference type="InterPro" id="IPR001245">
    <property type="entry name" value="Ser-Thr/Tyr_kinase_cat_dom"/>
</dbReference>
<dbReference type="CDD" id="cd00257">
    <property type="entry name" value="beta-trefoil_FSCN-like"/>
    <property type="match status" value="1"/>
</dbReference>
<keyword evidence="5" id="KW-1185">Reference proteome</keyword>
<dbReference type="GO" id="GO:0004674">
    <property type="term" value="F:protein serine/threonine kinase activity"/>
    <property type="evidence" value="ECO:0007669"/>
    <property type="project" value="TreeGrafter"/>
</dbReference>
<name>A0A1V9YE79_9STRA</name>
<feature type="signal peptide" evidence="2">
    <location>
        <begin position="1"/>
        <end position="19"/>
    </location>
</feature>
<dbReference type="SUPFAM" id="SSF56112">
    <property type="entry name" value="Protein kinase-like (PK-like)"/>
    <property type="match status" value="1"/>
</dbReference>
<dbReference type="InterPro" id="IPR008271">
    <property type="entry name" value="Ser/Thr_kinase_AS"/>
</dbReference>
<proteinExistence type="predicted"/>
<dbReference type="PANTHER" id="PTHR44329:SF214">
    <property type="entry name" value="PROTEIN KINASE DOMAIN-CONTAINING PROTEIN"/>
    <property type="match status" value="1"/>
</dbReference>
<dbReference type="GO" id="GO:0005524">
    <property type="term" value="F:ATP binding"/>
    <property type="evidence" value="ECO:0007669"/>
    <property type="project" value="InterPro"/>
</dbReference>
<gene>
    <name evidence="4" type="ORF">THRCLA_10882</name>
</gene>
<dbReference type="Proteomes" id="UP000243217">
    <property type="component" value="Unassembled WGS sequence"/>
</dbReference>
<dbReference type="Pfam" id="PF07714">
    <property type="entry name" value="PK_Tyr_Ser-Thr"/>
    <property type="match status" value="1"/>
</dbReference>
<dbReference type="PANTHER" id="PTHR44329">
    <property type="entry name" value="SERINE/THREONINE-PROTEIN KINASE TNNI3K-RELATED"/>
    <property type="match status" value="1"/>
</dbReference>
<evidence type="ECO:0000256" key="2">
    <source>
        <dbReference type="SAM" id="SignalP"/>
    </source>
</evidence>
<dbReference type="STRING" id="74557.A0A1V9YE79"/>
<evidence type="ECO:0000256" key="1">
    <source>
        <dbReference type="SAM" id="Phobius"/>
    </source>
</evidence>
<accession>A0A1V9YE79</accession>
<keyword evidence="1" id="KW-1133">Transmembrane helix</keyword>
<dbReference type="PROSITE" id="PS00108">
    <property type="entry name" value="PROTEIN_KINASE_ST"/>
    <property type="match status" value="1"/>
</dbReference>
<dbReference type="CDD" id="cd12087">
    <property type="entry name" value="TM_EGFR-like"/>
    <property type="match status" value="1"/>
</dbReference>
<dbReference type="Gene3D" id="1.10.510.10">
    <property type="entry name" value="Transferase(Phosphotransferase) domain 1"/>
    <property type="match status" value="1"/>
</dbReference>
<dbReference type="AlphaFoldDB" id="A0A1V9YE79"/>
<keyword evidence="4" id="KW-0418">Kinase</keyword>
<dbReference type="PRINTS" id="PR00109">
    <property type="entry name" value="TYRKINASE"/>
</dbReference>
<dbReference type="SMART" id="SM00220">
    <property type="entry name" value="S_TKc"/>
    <property type="match status" value="1"/>
</dbReference>
<reference evidence="4 5" key="1">
    <citation type="journal article" date="2014" name="Genome Biol. Evol.">
        <title>The secreted proteins of Achlya hypogyna and Thraustotheca clavata identify the ancestral oomycete secretome and reveal gene acquisitions by horizontal gene transfer.</title>
        <authorList>
            <person name="Misner I."/>
            <person name="Blouin N."/>
            <person name="Leonard G."/>
            <person name="Richards T.A."/>
            <person name="Lane C.E."/>
        </authorList>
    </citation>
    <scope>NUCLEOTIDE SEQUENCE [LARGE SCALE GENOMIC DNA]</scope>
    <source>
        <strain evidence="4 5">ATCC 34112</strain>
    </source>
</reference>
<comment type="caution">
    <text evidence="4">The sequence shown here is derived from an EMBL/GenBank/DDBJ whole genome shotgun (WGS) entry which is preliminary data.</text>
</comment>
<keyword evidence="2" id="KW-0732">Signal</keyword>
<dbReference type="PROSITE" id="PS50011">
    <property type="entry name" value="PROTEIN_KINASE_DOM"/>
    <property type="match status" value="1"/>
</dbReference>
<dbReference type="InterPro" id="IPR000719">
    <property type="entry name" value="Prot_kinase_dom"/>
</dbReference>
<dbReference type="OrthoDB" id="4062651at2759"/>